<keyword evidence="4 9" id="KW-0808">Transferase</keyword>
<comment type="function">
    <text evidence="9">Catalyzes the phospholipid dependent N-acylation of the N-terminal cysteine of apolipoprotein, the last step in lipoprotein maturation.</text>
</comment>
<keyword evidence="11" id="KW-0449">Lipoprotein</keyword>
<dbReference type="RefSeq" id="WP_090731763.1">
    <property type="nucleotide sequence ID" value="NZ_FOHO01000001.1"/>
</dbReference>
<dbReference type="STRING" id="364199.SAMN04489858_101195"/>
<evidence type="ECO:0000256" key="6">
    <source>
        <dbReference type="ARBA" id="ARBA00022989"/>
    </source>
</evidence>
<feature type="transmembrane region" description="Helical" evidence="9">
    <location>
        <begin position="173"/>
        <end position="197"/>
    </location>
</feature>
<evidence type="ECO:0000313" key="12">
    <source>
        <dbReference type="Proteomes" id="UP000199180"/>
    </source>
</evidence>
<organism evidence="11 12">
    <name type="scientific">Paracoccus homiensis</name>
    <dbReference type="NCBI Taxonomy" id="364199"/>
    <lineage>
        <taxon>Bacteria</taxon>
        <taxon>Pseudomonadati</taxon>
        <taxon>Pseudomonadota</taxon>
        <taxon>Alphaproteobacteria</taxon>
        <taxon>Rhodobacterales</taxon>
        <taxon>Paracoccaceae</taxon>
        <taxon>Paracoccus</taxon>
    </lineage>
</organism>
<keyword evidence="7 9" id="KW-0472">Membrane</keyword>
<feature type="domain" description="CN hydrolase" evidence="10">
    <location>
        <begin position="244"/>
        <end position="481"/>
    </location>
</feature>
<evidence type="ECO:0000256" key="9">
    <source>
        <dbReference type="HAMAP-Rule" id="MF_01148"/>
    </source>
</evidence>
<dbReference type="PROSITE" id="PS50263">
    <property type="entry name" value="CN_HYDROLASE"/>
    <property type="match status" value="1"/>
</dbReference>
<feature type="transmembrane region" description="Helical" evidence="9">
    <location>
        <begin position="68"/>
        <end position="88"/>
    </location>
</feature>
<dbReference type="GO" id="GO:0016410">
    <property type="term" value="F:N-acyltransferase activity"/>
    <property type="evidence" value="ECO:0007669"/>
    <property type="project" value="UniProtKB-UniRule"/>
</dbReference>
<feature type="transmembrane region" description="Helical" evidence="9">
    <location>
        <begin position="135"/>
        <end position="153"/>
    </location>
</feature>
<dbReference type="Gene3D" id="3.60.110.10">
    <property type="entry name" value="Carbon-nitrogen hydrolase"/>
    <property type="match status" value="1"/>
</dbReference>
<dbReference type="GO" id="GO:0042158">
    <property type="term" value="P:lipoprotein biosynthetic process"/>
    <property type="evidence" value="ECO:0007669"/>
    <property type="project" value="UniProtKB-UniRule"/>
</dbReference>
<dbReference type="InterPro" id="IPR045378">
    <property type="entry name" value="LNT_N"/>
</dbReference>
<dbReference type="GO" id="GO:0005886">
    <property type="term" value="C:plasma membrane"/>
    <property type="evidence" value="ECO:0007669"/>
    <property type="project" value="UniProtKB-SubCell"/>
</dbReference>
<comment type="subcellular location">
    <subcellularLocation>
        <location evidence="1 9">Cell membrane</location>
        <topology evidence="1 9">Multi-pass membrane protein</topology>
    </subcellularLocation>
</comment>
<feature type="transmembrane region" description="Helical" evidence="9">
    <location>
        <begin position="204"/>
        <end position="223"/>
    </location>
</feature>
<reference evidence="11 12" key="1">
    <citation type="submission" date="2016-10" db="EMBL/GenBank/DDBJ databases">
        <authorList>
            <person name="de Groot N.N."/>
        </authorList>
    </citation>
    <scope>NUCLEOTIDE SEQUENCE [LARGE SCALE GENOMIC DNA]</scope>
    <source>
        <strain evidence="11 12">DSM 17862</strain>
    </source>
</reference>
<dbReference type="HAMAP" id="MF_01148">
    <property type="entry name" value="Lnt"/>
    <property type="match status" value="1"/>
</dbReference>
<dbReference type="EMBL" id="FOHO01000001">
    <property type="protein sequence ID" value="SES68973.1"/>
    <property type="molecule type" value="Genomic_DNA"/>
</dbReference>
<comment type="pathway">
    <text evidence="9">Protein modification; lipoprotein biosynthesis (N-acyl transfer).</text>
</comment>
<gene>
    <name evidence="9" type="primary">lnt</name>
    <name evidence="11" type="ORF">SAMN04489858_101195</name>
</gene>
<evidence type="ECO:0000256" key="4">
    <source>
        <dbReference type="ARBA" id="ARBA00022679"/>
    </source>
</evidence>
<comment type="catalytic activity">
    <reaction evidence="9">
        <text>N-terminal S-1,2-diacyl-sn-glyceryl-L-cysteinyl-[lipoprotein] + a glycerophospholipid = N-acyl-S-1,2-diacyl-sn-glyceryl-L-cysteinyl-[lipoprotein] + a 2-acyl-sn-glycero-3-phospholipid + H(+)</text>
        <dbReference type="Rhea" id="RHEA:48228"/>
        <dbReference type="Rhea" id="RHEA-COMP:14681"/>
        <dbReference type="Rhea" id="RHEA-COMP:14684"/>
        <dbReference type="ChEBI" id="CHEBI:15378"/>
        <dbReference type="ChEBI" id="CHEBI:136912"/>
        <dbReference type="ChEBI" id="CHEBI:140656"/>
        <dbReference type="ChEBI" id="CHEBI:140657"/>
        <dbReference type="ChEBI" id="CHEBI:140660"/>
        <dbReference type="EC" id="2.3.1.269"/>
    </reaction>
</comment>
<dbReference type="InterPro" id="IPR003010">
    <property type="entry name" value="C-N_Hydrolase"/>
</dbReference>
<dbReference type="InterPro" id="IPR004563">
    <property type="entry name" value="Apolipo_AcylTrfase"/>
</dbReference>
<dbReference type="Proteomes" id="UP000199180">
    <property type="component" value="Unassembled WGS sequence"/>
</dbReference>
<evidence type="ECO:0000259" key="10">
    <source>
        <dbReference type="PROSITE" id="PS50263"/>
    </source>
</evidence>
<dbReference type="OrthoDB" id="9804277at2"/>
<protein>
    <recommendedName>
        <fullName evidence="9">Apolipoprotein N-acyltransferase</fullName>
        <shortName evidence="9">ALP N-acyltransferase</shortName>
        <ecNumber evidence="9">2.3.1.269</ecNumber>
    </recommendedName>
</protein>
<evidence type="ECO:0000313" key="11">
    <source>
        <dbReference type="EMBL" id="SES68973.1"/>
    </source>
</evidence>
<sequence>MSARRRSLTFPPRLLRSHRPALRHLLSDLALGAIAALGLAPFGIWALTPIALSVLIWRMARAPFAGTAFWHGLAGGMGWFALAMLWIVEPFLVEPEIYGWMAPFALILMALGGAMFWAVPSWIAARLVLDWRARSLALTAGLILSDWLRGWIFTGLPWALTGHVWTDTPVAQLAAYSGAIGLSALTLIMALLPVLIWRPVAQPVLRFLPGAVLSILLLAGSWATGLARLAAPLPPDTATRLRIVQPNAAQHLKWDIAWSEEFFRRLMQLSSEPGARDLVIWPETAVNFLLNDAGEVLPAMSQAADAPLALGIQRREGSRYYNSLAMIQPGGAVGQVYDKFHLVPFGEYVPWGDALSQIGIGAFAAQQGHGYSAGPGPMILDQPGIPAFQPLICYEAVFPQHLRGLERRPEWLLQATNDAWFGKISGPYQHLAQARLRAIETGLPLIRAANTGVSAVIDAHGQIRASLPLGVQGKIDAALPGALPETPWLRIGPAPVVGAALMVLFLAGIWSRRHRRHDRLT</sequence>
<dbReference type="InterPro" id="IPR036526">
    <property type="entry name" value="C-N_Hydrolase_sf"/>
</dbReference>
<evidence type="ECO:0000256" key="7">
    <source>
        <dbReference type="ARBA" id="ARBA00023136"/>
    </source>
</evidence>
<keyword evidence="6 9" id="KW-1133">Transmembrane helix</keyword>
<keyword evidence="8 9" id="KW-0012">Acyltransferase</keyword>
<name>A0A1H9YIT2_9RHOB</name>
<evidence type="ECO:0000256" key="8">
    <source>
        <dbReference type="ARBA" id="ARBA00023315"/>
    </source>
</evidence>
<comment type="similarity">
    <text evidence="2 9">Belongs to the CN hydrolase family. Apolipoprotein N-acyltransferase subfamily.</text>
</comment>
<keyword evidence="5 9" id="KW-0812">Transmembrane</keyword>
<dbReference type="AlphaFoldDB" id="A0A1H9YIT2"/>
<dbReference type="Pfam" id="PF00795">
    <property type="entry name" value="CN_hydrolase"/>
    <property type="match status" value="1"/>
</dbReference>
<dbReference type="NCBIfam" id="TIGR00546">
    <property type="entry name" value="lnt"/>
    <property type="match status" value="1"/>
</dbReference>
<proteinExistence type="inferred from homology"/>
<evidence type="ECO:0000256" key="2">
    <source>
        <dbReference type="ARBA" id="ARBA00010065"/>
    </source>
</evidence>
<dbReference type="CDD" id="cd07571">
    <property type="entry name" value="ALP_N-acyl_transferase"/>
    <property type="match status" value="1"/>
</dbReference>
<feature type="transmembrane region" description="Helical" evidence="9">
    <location>
        <begin position="488"/>
        <end position="510"/>
    </location>
</feature>
<feature type="transmembrane region" description="Helical" evidence="9">
    <location>
        <begin position="29"/>
        <end position="56"/>
    </location>
</feature>
<dbReference type="EC" id="2.3.1.269" evidence="9"/>
<keyword evidence="12" id="KW-1185">Reference proteome</keyword>
<evidence type="ECO:0000256" key="3">
    <source>
        <dbReference type="ARBA" id="ARBA00022475"/>
    </source>
</evidence>
<evidence type="ECO:0000256" key="1">
    <source>
        <dbReference type="ARBA" id="ARBA00004651"/>
    </source>
</evidence>
<dbReference type="Pfam" id="PF20154">
    <property type="entry name" value="LNT_N"/>
    <property type="match status" value="1"/>
</dbReference>
<dbReference type="PANTHER" id="PTHR38686">
    <property type="entry name" value="APOLIPOPROTEIN N-ACYLTRANSFERASE"/>
    <property type="match status" value="1"/>
</dbReference>
<dbReference type="UniPathway" id="UPA00666"/>
<accession>A0A1H9YIT2</accession>
<dbReference type="PANTHER" id="PTHR38686:SF1">
    <property type="entry name" value="APOLIPOPROTEIN N-ACYLTRANSFERASE"/>
    <property type="match status" value="1"/>
</dbReference>
<keyword evidence="3 9" id="KW-1003">Cell membrane</keyword>
<evidence type="ECO:0000256" key="5">
    <source>
        <dbReference type="ARBA" id="ARBA00022692"/>
    </source>
</evidence>
<dbReference type="SUPFAM" id="SSF56317">
    <property type="entry name" value="Carbon-nitrogen hydrolase"/>
    <property type="match status" value="1"/>
</dbReference>
<feature type="transmembrane region" description="Helical" evidence="9">
    <location>
        <begin position="100"/>
        <end position="123"/>
    </location>
</feature>